<dbReference type="OrthoDB" id="6770063at2759"/>
<evidence type="ECO:0000259" key="1">
    <source>
        <dbReference type="PROSITE" id="PS50097"/>
    </source>
</evidence>
<dbReference type="InterPro" id="IPR011333">
    <property type="entry name" value="SKP1/BTB/POZ_sf"/>
</dbReference>
<dbReference type="InterPro" id="IPR000210">
    <property type="entry name" value="BTB/POZ_dom"/>
</dbReference>
<name>A0A812R9Z5_9DINO</name>
<dbReference type="InterPro" id="IPR002083">
    <property type="entry name" value="MATH/TRAF_dom"/>
</dbReference>
<keyword evidence="3" id="KW-1185">Reference proteome</keyword>
<organism evidence="2 3">
    <name type="scientific">Symbiodinium natans</name>
    <dbReference type="NCBI Taxonomy" id="878477"/>
    <lineage>
        <taxon>Eukaryota</taxon>
        <taxon>Sar</taxon>
        <taxon>Alveolata</taxon>
        <taxon>Dinophyceae</taxon>
        <taxon>Suessiales</taxon>
        <taxon>Symbiodiniaceae</taxon>
        <taxon>Symbiodinium</taxon>
    </lineage>
</organism>
<gene>
    <name evidence="2" type="primary">Rhobtb1</name>
    <name evidence="2" type="ORF">SNAT2548_LOCUS23379</name>
</gene>
<dbReference type="SUPFAM" id="SSF49599">
    <property type="entry name" value="TRAF domain-like"/>
    <property type="match status" value="1"/>
</dbReference>
<dbReference type="Proteomes" id="UP000604046">
    <property type="component" value="Unassembled WGS sequence"/>
</dbReference>
<dbReference type="SUPFAM" id="SSF54695">
    <property type="entry name" value="POZ domain"/>
    <property type="match status" value="1"/>
</dbReference>
<evidence type="ECO:0000313" key="2">
    <source>
        <dbReference type="EMBL" id="CAE7430116.1"/>
    </source>
</evidence>
<evidence type="ECO:0000313" key="3">
    <source>
        <dbReference type="Proteomes" id="UP000604046"/>
    </source>
</evidence>
<dbReference type="Gene3D" id="2.60.210.10">
    <property type="entry name" value="Apoptosis, Tumor Necrosis Factor Receptor Associated Protein 2, Chain A"/>
    <property type="match status" value="1"/>
</dbReference>
<dbReference type="AlphaFoldDB" id="A0A812R9Z5"/>
<dbReference type="PANTHER" id="PTHR24413">
    <property type="entry name" value="SPECKLE-TYPE POZ PROTEIN"/>
    <property type="match status" value="1"/>
</dbReference>
<dbReference type="GO" id="GO:0030163">
    <property type="term" value="P:protein catabolic process"/>
    <property type="evidence" value="ECO:0007669"/>
    <property type="project" value="UniProtKB-ARBA"/>
</dbReference>
<reference evidence="2" key="1">
    <citation type="submission" date="2021-02" db="EMBL/GenBank/DDBJ databases">
        <authorList>
            <person name="Dougan E. K."/>
            <person name="Rhodes N."/>
            <person name="Thang M."/>
            <person name="Chan C."/>
        </authorList>
    </citation>
    <scope>NUCLEOTIDE SEQUENCE</scope>
</reference>
<dbReference type="EMBL" id="CAJNDS010002320">
    <property type="protein sequence ID" value="CAE7430116.1"/>
    <property type="molecule type" value="Genomic_DNA"/>
</dbReference>
<protein>
    <submittedName>
        <fullName evidence="2">Rhobtb1 protein</fullName>
    </submittedName>
</protein>
<proteinExistence type="predicted"/>
<dbReference type="SMART" id="SM00225">
    <property type="entry name" value="BTB"/>
    <property type="match status" value="1"/>
</dbReference>
<dbReference type="PROSITE" id="PS50097">
    <property type="entry name" value="BTB"/>
    <property type="match status" value="1"/>
</dbReference>
<accession>A0A812R9Z5</accession>
<dbReference type="Gene3D" id="3.30.710.10">
    <property type="entry name" value="Potassium Channel Kv1.1, Chain A"/>
    <property type="match status" value="1"/>
</dbReference>
<dbReference type="CDD" id="cd00121">
    <property type="entry name" value="MATH"/>
    <property type="match status" value="1"/>
</dbReference>
<comment type="caution">
    <text evidence="2">The sequence shown here is derived from an EMBL/GenBank/DDBJ whole genome shotgun (WGS) entry which is preliminary data.</text>
</comment>
<dbReference type="Pfam" id="PF00651">
    <property type="entry name" value="BTB"/>
    <property type="match status" value="1"/>
</dbReference>
<sequence length="354" mass="39015">MAAAETDVTADMLPVARQRQAYEVDMLVDRQAQTYLVGDAIHSEVKGPLCSFLFRLKVFPNGTREAMANSLSAFVELLPPPHLAETTWTCQDVSFCITVEYTVGGVKRVGQKTERFSFKTDARDRGWHDLVKSSDLGPSWQSMKLCVRGKVHLPQFNTAVHLEPLDFASEPVIITLRVADGSALFADSRILTTRSEYFARMFAGTSWQEGATKEVDLSSDPHADRSSVAAVLHYLMTGQVADCQDAKQMLSLRRLGDKFCLQRLVCMVEQKLQALLSPESVLTILEHVVGSGGSLEAKCMGVLAADSFAVLEQEKSWLDRVIRSNPEAAKAVMQILLRAAREPRPVLSEPASLG</sequence>
<feature type="domain" description="BTB" evidence="1">
    <location>
        <begin position="172"/>
        <end position="244"/>
    </location>
</feature>
<dbReference type="InterPro" id="IPR008974">
    <property type="entry name" value="TRAF-like"/>
</dbReference>